<reference evidence="2 3" key="1">
    <citation type="submission" date="2017-12" db="EMBL/GenBank/DDBJ databases">
        <title>Sequencing the genomes of 1000 Actinobacteria strains.</title>
        <authorList>
            <person name="Klenk H.-P."/>
        </authorList>
    </citation>
    <scope>NUCLEOTIDE SEQUENCE [LARGE SCALE GENOMIC DNA]</scope>
    <source>
        <strain evidence="2 3">DSM 44489</strain>
    </source>
</reference>
<evidence type="ECO:0000256" key="1">
    <source>
        <dbReference type="SAM" id="MobiDB-lite"/>
    </source>
</evidence>
<organism evidence="2 3">
    <name type="scientific">Nocardia fluminea</name>
    <dbReference type="NCBI Taxonomy" id="134984"/>
    <lineage>
        <taxon>Bacteria</taxon>
        <taxon>Bacillati</taxon>
        <taxon>Actinomycetota</taxon>
        <taxon>Actinomycetes</taxon>
        <taxon>Mycobacteriales</taxon>
        <taxon>Nocardiaceae</taxon>
        <taxon>Nocardia</taxon>
    </lineage>
</organism>
<sequence length="35" mass="3975">MTAFPARTNHRDAKPGPRAPREVRIVLIPPQMRGH</sequence>
<accession>A0A2N3V4Z5</accession>
<proteinExistence type="predicted"/>
<evidence type="ECO:0000313" key="3">
    <source>
        <dbReference type="Proteomes" id="UP000233766"/>
    </source>
</evidence>
<comment type="caution">
    <text evidence="2">The sequence shown here is derived from an EMBL/GenBank/DDBJ whole genome shotgun (WGS) entry which is preliminary data.</text>
</comment>
<protein>
    <submittedName>
        <fullName evidence="2">Uncharacterized protein</fullName>
    </submittedName>
</protein>
<name>A0A2N3V4Z5_9NOCA</name>
<dbReference type="Proteomes" id="UP000233766">
    <property type="component" value="Unassembled WGS sequence"/>
</dbReference>
<dbReference type="AlphaFoldDB" id="A0A2N3V4Z5"/>
<keyword evidence="3" id="KW-1185">Reference proteome</keyword>
<dbReference type="EMBL" id="PJMW01000003">
    <property type="protein sequence ID" value="PKV76698.1"/>
    <property type="molecule type" value="Genomic_DNA"/>
</dbReference>
<evidence type="ECO:0000313" key="2">
    <source>
        <dbReference type="EMBL" id="PKV76698.1"/>
    </source>
</evidence>
<feature type="compositionally biased region" description="Basic and acidic residues" evidence="1">
    <location>
        <begin position="9"/>
        <end position="22"/>
    </location>
</feature>
<gene>
    <name evidence="2" type="ORF">ATK86_7098</name>
</gene>
<feature type="region of interest" description="Disordered" evidence="1">
    <location>
        <begin position="1"/>
        <end position="22"/>
    </location>
</feature>